<dbReference type="PANTHER" id="PTHR30469">
    <property type="entry name" value="MULTIDRUG RESISTANCE PROTEIN MDTA"/>
    <property type="match status" value="1"/>
</dbReference>
<dbReference type="GO" id="GO:0015562">
    <property type="term" value="F:efflux transmembrane transporter activity"/>
    <property type="evidence" value="ECO:0007669"/>
    <property type="project" value="TreeGrafter"/>
</dbReference>
<organism evidence="4 5">
    <name type="scientific">Geothermobacter hydrogeniphilus</name>
    <dbReference type="NCBI Taxonomy" id="1969733"/>
    <lineage>
        <taxon>Bacteria</taxon>
        <taxon>Pseudomonadati</taxon>
        <taxon>Thermodesulfobacteriota</taxon>
        <taxon>Desulfuromonadia</taxon>
        <taxon>Desulfuromonadales</taxon>
        <taxon>Geothermobacteraceae</taxon>
        <taxon>Geothermobacter</taxon>
    </lineage>
</organism>
<dbReference type="RefSeq" id="WP_103114984.1">
    <property type="nucleotide sequence ID" value="NZ_PPFX01000011.1"/>
</dbReference>
<keyword evidence="2" id="KW-0175">Coiled coil</keyword>
<dbReference type="Gene3D" id="2.40.50.100">
    <property type="match status" value="1"/>
</dbReference>
<dbReference type="Proteomes" id="UP000236340">
    <property type="component" value="Unassembled WGS sequence"/>
</dbReference>
<dbReference type="InterPro" id="IPR058625">
    <property type="entry name" value="MdtA-like_BSH"/>
</dbReference>
<dbReference type="NCBIfam" id="TIGR01730">
    <property type="entry name" value="RND_mfp"/>
    <property type="match status" value="1"/>
</dbReference>
<sequence length="355" mass="38985">MKKTLLVVLLAGLVAAGGILLKKRWQEIAEAPVATLPVHSVRITLPETRTVSRTGSFLAELKAAKSAEISAKISGRIVRLPVHESQQVRQGEILVRIDDRELVAGIRALQSRLVAANRQRDYARAEHERNLELFRAGGISREKLEASEVTRSFTDAEVDDLQQKINSLESQLDYLNIRAPFDGIVGTILLREGDLAVPGRAILRLNSLPRKLTFRFVPETVRIETGQEVLHKGGKFGRVARLYNDASDGLAVAEVVPDRDIDLPVGSFLMLDVVLGTATGCSLPVEAILHRTQGVSVMLYQDGRFTELPVSVRMQDSRYALVSPCPTLPVALAPETRLSLLPGYGPVRILSEPKE</sequence>
<reference evidence="4 5" key="1">
    <citation type="journal article" date="2018" name="Genome Announc.">
        <title>Genome Sequence of Geothermobacter sp. HR-1 Iron Reducer from the Loihi Seamount.</title>
        <authorList>
            <person name="Smith H."/>
            <person name="Abuyen K."/>
            <person name="Tremblay J."/>
            <person name="Savalia P."/>
            <person name="Perez-Rodriguez I."/>
            <person name="Emerson D."/>
            <person name="Tully B."/>
            <person name="Amend J."/>
        </authorList>
    </citation>
    <scope>NUCLEOTIDE SEQUENCE [LARGE SCALE GENOMIC DNA]</scope>
    <source>
        <strain evidence="4 5">HR-1</strain>
    </source>
</reference>
<gene>
    <name evidence="4" type="ORF">C2E25_06660</name>
</gene>
<name>A0A2K2HBE7_9BACT</name>
<proteinExistence type="inferred from homology"/>
<comment type="caution">
    <text evidence="4">The sequence shown here is derived from an EMBL/GenBank/DDBJ whole genome shotgun (WGS) entry which is preliminary data.</text>
</comment>
<evidence type="ECO:0000256" key="1">
    <source>
        <dbReference type="ARBA" id="ARBA00009477"/>
    </source>
</evidence>
<feature type="domain" description="Multidrug resistance protein MdtA-like barrel-sandwich hybrid" evidence="3">
    <location>
        <begin position="66"/>
        <end position="199"/>
    </location>
</feature>
<dbReference type="OrthoDB" id="9789643at2"/>
<dbReference type="InterPro" id="IPR006143">
    <property type="entry name" value="RND_pump_MFP"/>
</dbReference>
<comment type="similarity">
    <text evidence="1">Belongs to the membrane fusion protein (MFP) (TC 8.A.1) family.</text>
</comment>
<feature type="coiled-coil region" evidence="2">
    <location>
        <begin position="151"/>
        <end position="178"/>
    </location>
</feature>
<evidence type="ECO:0000313" key="4">
    <source>
        <dbReference type="EMBL" id="PNU20553.1"/>
    </source>
</evidence>
<evidence type="ECO:0000259" key="3">
    <source>
        <dbReference type="Pfam" id="PF25917"/>
    </source>
</evidence>
<evidence type="ECO:0000313" key="5">
    <source>
        <dbReference type="Proteomes" id="UP000236340"/>
    </source>
</evidence>
<dbReference type="SUPFAM" id="SSF111369">
    <property type="entry name" value="HlyD-like secretion proteins"/>
    <property type="match status" value="1"/>
</dbReference>
<dbReference type="EMBL" id="PPFX01000011">
    <property type="protein sequence ID" value="PNU20553.1"/>
    <property type="molecule type" value="Genomic_DNA"/>
</dbReference>
<protein>
    <recommendedName>
        <fullName evidence="3">Multidrug resistance protein MdtA-like barrel-sandwich hybrid domain-containing protein</fullName>
    </recommendedName>
</protein>
<dbReference type="Gene3D" id="1.10.287.470">
    <property type="entry name" value="Helix hairpin bin"/>
    <property type="match status" value="1"/>
</dbReference>
<dbReference type="Pfam" id="PF25917">
    <property type="entry name" value="BSH_RND"/>
    <property type="match status" value="1"/>
</dbReference>
<dbReference type="PANTHER" id="PTHR30469:SF15">
    <property type="entry name" value="HLYD FAMILY OF SECRETION PROTEINS"/>
    <property type="match status" value="1"/>
</dbReference>
<evidence type="ECO:0000256" key="2">
    <source>
        <dbReference type="SAM" id="Coils"/>
    </source>
</evidence>
<dbReference type="GO" id="GO:1990281">
    <property type="term" value="C:efflux pump complex"/>
    <property type="evidence" value="ECO:0007669"/>
    <property type="project" value="TreeGrafter"/>
</dbReference>
<accession>A0A2K2HBE7</accession>
<dbReference type="AlphaFoldDB" id="A0A2K2HBE7"/>